<feature type="compositionally biased region" description="Polar residues" evidence="1">
    <location>
        <begin position="1"/>
        <end position="13"/>
    </location>
</feature>
<protein>
    <submittedName>
        <fullName evidence="2">Glyoxal oxidase</fullName>
    </submittedName>
</protein>
<name>V2WXJ5_MONRO</name>
<dbReference type="PANTHER" id="PTHR32208:SF21">
    <property type="entry name" value="LOW QUALITY PROTEIN: ALDEHYDE OXIDASE GLOX-LIKE"/>
    <property type="match status" value="1"/>
</dbReference>
<feature type="region of interest" description="Disordered" evidence="1">
    <location>
        <begin position="1"/>
        <end position="23"/>
    </location>
</feature>
<proteinExistence type="predicted"/>
<dbReference type="InterPro" id="IPR011043">
    <property type="entry name" value="Gal_Oxase/kelch_b-propeller"/>
</dbReference>
<dbReference type="OrthoDB" id="3011541at2759"/>
<feature type="region of interest" description="Disordered" evidence="1">
    <location>
        <begin position="363"/>
        <end position="403"/>
    </location>
</feature>
<accession>V2WXJ5</accession>
<dbReference type="PANTHER" id="PTHR32208">
    <property type="entry name" value="SECRETED PROTEIN-RELATED"/>
    <property type="match status" value="1"/>
</dbReference>
<evidence type="ECO:0000256" key="1">
    <source>
        <dbReference type="SAM" id="MobiDB-lite"/>
    </source>
</evidence>
<evidence type="ECO:0000313" key="2">
    <source>
        <dbReference type="EMBL" id="ESK91598.1"/>
    </source>
</evidence>
<dbReference type="EMBL" id="AWSO01000333">
    <property type="protein sequence ID" value="ESK91598.1"/>
    <property type="molecule type" value="Genomic_DNA"/>
</dbReference>
<dbReference type="InterPro" id="IPR037293">
    <property type="entry name" value="Gal_Oxidase_central_sf"/>
</dbReference>
<dbReference type="KEGG" id="mrr:Moror_2516"/>
<comment type="caution">
    <text evidence="2">The sequence shown here is derived from an EMBL/GenBank/DDBJ whole genome shotgun (WGS) entry which is preliminary data.</text>
</comment>
<dbReference type="AlphaFoldDB" id="V2WXJ5"/>
<dbReference type="Gene3D" id="2.130.10.80">
    <property type="entry name" value="Galactose oxidase/kelch, beta-propeller"/>
    <property type="match status" value="1"/>
</dbReference>
<dbReference type="SUPFAM" id="SSF50965">
    <property type="entry name" value="Galactose oxidase, central domain"/>
    <property type="match status" value="1"/>
</dbReference>
<dbReference type="HOGENOM" id="CLU_683503_0_0_1"/>
<reference evidence="2 3" key="1">
    <citation type="journal article" date="2014" name="BMC Genomics">
        <title>Genome and secretome analysis of the hemibiotrophic fungal pathogen, Moniliophthora roreri, which causes frosty pod rot disease of cacao: mechanisms of the biotrophic and necrotrophic phases.</title>
        <authorList>
            <person name="Meinhardt L.W."/>
            <person name="Costa G.G.L."/>
            <person name="Thomazella D.P.T."/>
            <person name="Teixeira P.J.P.L."/>
            <person name="Carazzolle M.F."/>
            <person name="Schuster S.C."/>
            <person name="Carlson J.E."/>
            <person name="Guiltinan M.J."/>
            <person name="Mieczkowski P."/>
            <person name="Farmer A."/>
            <person name="Ramaraj T."/>
            <person name="Crozier J."/>
            <person name="Davis R.E."/>
            <person name="Shao J."/>
            <person name="Melnick R.L."/>
            <person name="Pereira G.A.G."/>
            <person name="Bailey B.A."/>
        </authorList>
    </citation>
    <scope>NUCLEOTIDE SEQUENCE [LARGE SCALE GENOMIC DNA]</scope>
    <source>
        <strain evidence="2 3">MCA 2997</strain>
    </source>
</reference>
<keyword evidence="3" id="KW-1185">Reference proteome</keyword>
<evidence type="ECO:0000313" key="3">
    <source>
        <dbReference type="Proteomes" id="UP000017559"/>
    </source>
</evidence>
<sequence>MYLSPHDQSSNRTNDTRPDEKIKVRRSSASANYHIEHRGVMESILSLPFWPFDARRIAGITIFKIIRSFSQPSPFASFVPYWLHKLLYSLYDFECNDGASPTFRTSPSLTSLELVVGNDGKVYILDKAESKAAQINGHPAWGAVWDINTHQVELMDVKTNAFCAAGMYLPNGSFVTFGENKAIGPGDSKSSDGKDLLDDRLGVSSGRKAIRVRNPCTSSDGFDSSDCQWSDNPPALFMQMERWYAAAGPLGDGSIVLIGGFTNGGYINRNTLNDDPMRSGGGTEPNFEFFPPSGREGRDMQFMGKTSGLNSMLLWKDVSPVPWNPQNNTETDLPDMPDRNPKILFCGGSDLPDEAWDNYSFPNVNTWEHPSSKDCQRPTPEPIDGSTPKYERDDDMIEGRTMG</sequence>
<gene>
    <name evidence="2" type="ORF">Moror_2516</name>
</gene>
<dbReference type="Proteomes" id="UP000017559">
    <property type="component" value="Unassembled WGS sequence"/>
</dbReference>
<organism evidence="2 3">
    <name type="scientific">Moniliophthora roreri (strain MCA 2997)</name>
    <name type="common">Cocoa frosty pod rot fungus</name>
    <name type="synonym">Crinipellis roreri</name>
    <dbReference type="NCBI Taxonomy" id="1381753"/>
    <lineage>
        <taxon>Eukaryota</taxon>
        <taxon>Fungi</taxon>
        <taxon>Dikarya</taxon>
        <taxon>Basidiomycota</taxon>
        <taxon>Agaricomycotina</taxon>
        <taxon>Agaricomycetes</taxon>
        <taxon>Agaricomycetidae</taxon>
        <taxon>Agaricales</taxon>
        <taxon>Marasmiineae</taxon>
        <taxon>Marasmiaceae</taxon>
        <taxon>Moniliophthora</taxon>
    </lineage>
</organism>